<dbReference type="Proteomes" id="UP001516400">
    <property type="component" value="Unassembled WGS sequence"/>
</dbReference>
<dbReference type="EMBL" id="JABFTP020000124">
    <property type="protein sequence ID" value="KAL3278653.1"/>
    <property type="molecule type" value="Genomic_DNA"/>
</dbReference>
<gene>
    <name evidence="1" type="ORF">HHI36_016190</name>
</gene>
<comment type="caution">
    <text evidence="1">The sequence shown here is derived from an EMBL/GenBank/DDBJ whole genome shotgun (WGS) entry which is preliminary data.</text>
</comment>
<sequence>LVAIISNMPQKPQYSTITEHWFAENELPCINIEDYKRISAYARKNTLHGGSAIFVDKRIDHIMKLSEIVEI</sequence>
<keyword evidence="2" id="KW-1185">Reference proteome</keyword>
<protein>
    <submittedName>
        <fullName evidence="1">Uncharacterized protein</fullName>
    </submittedName>
</protein>
<accession>A0ABD2NJ22</accession>
<proteinExistence type="predicted"/>
<dbReference type="AlphaFoldDB" id="A0ABD2NJ22"/>
<feature type="non-terminal residue" evidence="1">
    <location>
        <position position="1"/>
    </location>
</feature>
<organism evidence="1 2">
    <name type="scientific">Cryptolaemus montrouzieri</name>
    <dbReference type="NCBI Taxonomy" id="559131"/>
    <lineage>
        <taxon>Eukaryota</taxon>
        <taxon>Metazoa</taxon>
        <taxon>Ecdysozoa</taxon>
        <taxon>Arthropoda</taxon>
        <taxon>Hexapoda</taxon>
        <taxon>Insecta</taxon>
        <taxon>Pterygota</taxon>
        <taxon>Neoptera</taxon>
        <taxon>Endopterygota</taxon>
        <taxon>Coleoptera</taxon>
        <taxon>Polyphaga</taxon>
        <taxon>Cucujiformia</taxon>
        <taxon>Coccinelloidea</taxon>
        <taxon>Coccinellidae</taxon>
        <taxon>Scymninae</taxon>
        <taxon>Scymnini</taxon>
        <taxon>Cryptolaemus</taxon>
    </lineage>
</organism>
<evidence type="ECO:0000313" key="2">
    <source>
        <dbReference type="Proteomes" id="UP001516400"/>
    </source>
</evidence>
<name>A0ABD2NJ22_9CUCU</name>
<feature type="non-terminal residue" evidence="1">
    <location>
        <position position="71"/>
    </location>
</feature>
<evidence type="ECO:0000313" key="1">
    <source>
        <dbReference type="EMBL" id="KAL3278653.1"/>
    </source>
</evidence>
<reference evidence="1 2" key="1">
    <citation type="journal article" date="2021" name="BMC Biol.">
        <title>Horizontally acquired antibacterial genes associated with adaptive radiation of ladybird beetles.</title>
        <authorList>
            <person name="Li H.S."/>
            <person name="Tang X.F."/>
            <person name="Huang Y.H."/>
            <person name="Xu Z.Y."/>
            <person name="Chen M.L."/>
            <person name="Du X.Y."/>
            <person name="Qiu B.Y."/>
            <person name="Chen P.T."/>
            <person name="Zhang W."/>
            <person name="Slipinski A."/>
            <person name="Escalona H.E."/>
            <person name="Waterhouse R.M."/>
            <person name="Zwick A."/>
            <person name="Pang H."/>
        </authorList>
    </citation>
    <scope>NUCLEOTIDE SEQUENCE [LARGE SCALE GENOMIC DNA]</scope>
    <source>
        <strain evidence="1">SYSU2018</strain>
    </source>
</reference>